<gene>
    <name evidence="1" type="ORF">L211DRAFT_525186</name>
</gene>
<sequence length="62" mass="6943">MTRTATGKICTFCKKAVVRLVGVAAPMMAPNFETLNMTLPVILMEVKDRRMPFKSINNKQEA</sequence>
<proteinExistence type="predicted"/>
<dbReference type="InParanoid" id="A0A3N4LBU3"/>
<dbReference type="AlphaFoldDB" id="A0A3N4LBU3"/>
<evidence type="ECO:0000313" key="1">
    <source>
        <dbReference type="EMBL" id="RPB20364.1"/>
    </source>
</evidence>
<name>A0A3N4LBU3_9PEZI</name>
<reference evidence="1 2" key="1">
    <citation type="journal article" date="2018" name="Nat. Ecol. Evol.">
        <title>Pezizomycetes genomes reveal the molecular basis of ectomycorrhizal truffle lifestyle.</title>
        <authorList>
            <person name="Murat C."/>
            <person name="Payen T."/>
            <person name="Noel B."/>
            <person name="Kuo A."/>
            <person name="Morin E."/>
            <person name="Chen J."/>
            <person name="Kohler A."/>
            <person name="Krizsan K."/>
            <person name="Balestrini R."/>
            <person name="Da Silva C."/>
            <person name="Montanini B."/>
            <person name="Hainaut M."/>
            <person name="Levati E."/>
            <person name="Barry K.W."/>
            <person name="Belfiori B."/>
            <person name="Cichocki N."/>
            <person name="Clum A."/>
            <person name="Dockter R.B."/>
            <person name="Fauchery L."/>
            <person name="Guy J."/>
            <person name="Iotti M."/>
            <person name="Le Tacon F."/>
            <person name="Lindquist E.A."/>
            <person name="Lipzen A."/>
            <person name="Malagnac F."/>
            <person name="Mello A."/>
            <person name="Molinier V."/>
            <person name="Miyauchi S."/>
            <person name="Poulain J."/>
            <person name="Riccioni C."/>
            <person name="Rubini A."/>
            <person name="Sitrit Y."/>
            <person name="Splivallo R."/>
            <person name="Traeger S."/>
            <person name="Wang M."/>
            <person name="Zifcakova L."/>
            <person name="Wipf D."/>
            <person name="Zambonelli A."/>
            <person name="Paolocci F."/>
            <person name="Nowrousian M."/>
            <person name="Ottonello S."/>
            <person name="Baldrian P."/>
            <person name="Spatafora J.W."/>
            <person name="Henrissat B."/>
            <person name="Nagy L.G."/>
            <person name="Aury J.M."/>
            <person name="Wincker P."/>
            <person name="Grigoriev I.V."/>
            <person name="Bonfante P."/>
            <person name="Martin F.M."/>
        </authorList>
    </citation>
    <scope>NUCLEOTIDE SEQUENCE [LARGE SCALE GENOMIC DNA]</scope>
    <source>
        <strain evidence="1 2">ATCC MYA-4762</strain>
    </source>
</reference>
<protein>
    <submittedName>
        <fullName evidence="1">Uncharacterized protein</fullName>
    </submittedName>
</protein>
<dbReference type="EMBL" id="ML121573">
    <property type="protein sequence ID" value="RPB20364.1"/>
    <property type="molecule type" value="Genomic_DNA"/>
</dbReference>
<organism evidence="1 2">
    <name type="scientific">Terfezia boudieri ATCC MYA-4762</name>
    <dbReference type="NCBI Taxonomy" id="1051890"/>
    <lineage>
        <taxon>Eukaryota</taxon>
        <taxon>Fungi</taxon>
        <taxon>Dikarya</taxon>
        <taxon>Ascomycota</taxon>
        <taxon>Pezizomycotina</taxon>
        <taxon>Pezizomycetes</taxon>
        <taxon>Pezizales</taxon>
        <taxon>Pezizaceae</taxon>
        <taxon>Terfezia</taxon>
    </lineage>
</organism>
<dbReference type="OrthoDB" id="428577at2759"/>
<dbReference type="Proteomes" id="UP000267821">
    <property type="component" value="Unassembled WGS sequence"/>
</dbReference>
<evidence type="ECO:0000313" key="2">
    <source>
        <dbReference type="Proteomes" id="UP000267821"/>
    </source>
</evidence>
<accession>A0A3N4LBU3</accession>
<keyword evidence="2" id="KW-1185">Reference proteome</keyword>